<keyword evidence="3" id="KW-0813">Transport</keyword>
<proteinExistence type="inferred from homology"/>
<feature type="transmembrane region" description="Helical" evidence="8">
    <location>
        <begin position="138"/>
        <end position="157"/>
    </location>
</feature>
<evidence type="ECO:0000313" key="10">
    <source>
        <dbReference type="EMBL" id="PGH01059.1"/>
    </source>
</evidence>
<dbReference type="Proteomes" id="UP000223968">
    <property type="component" value="Unassembled WGS sequence"/>
</dbReference>
<feature type="transmembrane region" description="Helical" evidence="8">
    <location>
        <begin position="226"/>
        <end position="244"/>
    </location>
</feature>
<keyword evidence="5 8" id="KW-1133">Transmembrane helix</keyword>
<comment type="caution">
    <text evidence="10">The sequence shown here is derived from an EMBL/GenBank/DDBJ whole genome shotgun (WGS) entry which is preliminary data.</text>
</comment>
<gene>
    <name evidence="10" type="ORF">AJ79_08028</name>
</gene>
<dbReference type="AlphaFoldDB" id="A0A2B7WWU2"/>
<evidence type="ECO:0000259" key="9">
    <source>
        <dbReference type="PROSITE" id="PS50850"/>
    </source>
</evidence>
<feature type="region of interest" description="Disordered" evidence="7">
    <location>
        <begin position="1"/>
        <end position="54"/>
    </location>
</feature>
<dbReference type="InterPro" id="IPR011701">
    <property type="entry name" value="MFS"/>
</dbReference>
<feature type="transmembrane region" description="Helical" evidence="8">
    <location>
        <begin position="333"/>
        <end position="357"/>
    </location>
</feature>
<evidence type="ECO:0000256" key="2">
    <source>
        <dbReference type="ARBA" id="ARBA00008335"/>
    </source>
</evidence>
<feature type="transmembrane region" description="Helical" evidence="8">
    <location>
        <begin position="288"/>
        <end position="312"/>
    </location>
</feature>
<feature type="compositionally biased region" description="Low complexity" evidence="7">
    <location>
        <begin position="1"/>
        <end position="23"/>
    </location>
</feature>
<keyword evidence="11" id="KW-1185">Reference proteome</keyword>
<feature type="transmembrane region" description="Helical" evidence="8">
    <location>
        <begin position="539"/>
        <end position="557"/>
    </location>
</feature>
<evidence type="ECO:0000256" key="3">
    <source>
        <dbReference type="ARBA" id="ARBA00022448"/>
    </source>
</evidence>
<dbReference type="SUPFAM" id="SSF103473">
    <property type="entry name" value="MFS general substrate transporter"/>
    <property type="match status" value="2"/>
</dbReference>
<keyword evidence="4 8" id="KW-0812">Transmembrane</keyword>
<evidence type="ECO:0000256" key="7">
    <source>
        <dbReference type="SAM" id="MobiDB-lite"/>
    </source>
</evidence>
<keyword evidence="6 8" id="KW-0472">Membrane</keyword>
<comment type="similarity">
    <text evidence="2">Belongs to the major facilitator superfamily.</text>
</comment>
<protein>
    <recommendedName>
        <fullName evidence="9">Major facilitator superfamily (MFS) profile domain-containing protein</fullName>
    </recommendedName>
</protein>
<feature type="transmembrane region" description="Helical" evidence="8">
    <location>
        <begin position="265"/>
        <end position="282"/>
    </location>
</feature>
<dbReference type="PANTHER" id="PTHR23501">
    <property type="entry name" value="MAJOR FACILITATOR SUPERFAMILY"/>
    <property type="match status" value="1"/>
</dbReference>
<organism evidence="10 11">
    <name type="scientific">Helicocarpus griseus UAMH5409</name>
    <dbReference type="NCBI Taxonomy" id="1447875"/>
    <lineage>
        <taxon>Eukaryota</taxon>
        <taxon>Fungi</taxon>
        <taxon>Dikarya</taxon>
        <taxon>Ascomycota</taxon>
        <taxon>Pezizomycotina</taxon>
        <taxon>Eurotiomycetes</taxon>
        <taxon>Eurotiomycetidae</taxon>
        <taxon>Onygenales</taxon>
        <taxon>Ajellomycetaceae</taxon>
        <taxon>Helicocarpus</taxon>
    </lineage>
</organism>
<dbReference type="CDD" id="cd17502">
    <property type="entry name" value="MFS_Azr1_MDR_like"/>
    <property type="match status" value="1"/>
</dbReference>
<feature type="transmembrane region" description="Helical" evidence="8">
    <location>
        <begin position="195"/>
        <end position="214"/>
    </location>
</feature>
<evidence type="ECO:0000256" key="6">
    <source>
        <dbReference type="ARBA" id="ARBA00023136"/>
    </source>
</evidence>
<comment type="subcellular location">
    <subcellularLocation>
        <location evidence="1">Endomembrane system</location>
        <topology evidence="1">Multi-pass membrane protein</topology>
    </subcellularLocation>
</comment>
<dbReference type="InterPro" id="IPR036259">
    <property type="entry name" value="MFS_trans_sf"/>
</dbReference>
<evidence type="ECO:0000256" key="5">
    <source>
        <dbReference type="ARBA" id="ARBA00022989"/>
    </source>
</evidence>
<dbReference type="FunFam" id="1.20.1720.10:FF:000013">
    <property type="entry name" value="Related to multidrug resistance proteins"/>
    <property type="match status" value="1"/>
</dbReference>
<dbReference type="PANTHER" id="PTHR23501:SF84">
    <property type="entry name" value="VACUOLAR MEMBRANE AMINO ACID UPTAKE TRANSPORTER FNX2"/>
    <property type="match status" value="1"/>
</dbReference>
<reference evidence="10 11" key="1">
    <citation type="submission" date="2017-10" db="EMBL/GenBank/DDBJ databases">
        <title>Comparative genomics in systemic dimorphic fungi from Ajellomycetaceae.</title>
        <authorList>
            <person name="Munoz J.F."/>
            <person name="Mcewen J.G."/>
            <person name="Clay O.K."/>
            <person name="Cuomo C.A."/>
        </authorList>
    </citation>
    <scope>NUCLEOTIDE SEQUENCE [LARGE SCALE GENOMIC DNA]</scope>
    <source>
        <strain evidence="10 11">UAMH5409</strain>
    </source>
</reference>
<dbReference type="EMBL" id="PDNB01000177">
    <property type="protein sequence ID" value="PGH01059.1"/>
    <property type="molecule type" value="Genomic_DNA"/>
</dbReference>
<feature type="transmembrane region" description="Helical" evidence="8">
    <location>
        <begin position="369"/>
        <end position="389"/>
    </location>
</feature>
<feature type="transmembrane region" description="Helical" evidence="8">
    <location>
        <begin position="396"/>
        <end position="420"/>
    </location>
</feature>
<accession>A0A2B7WWU2</accession>
<feature type="transmembrane region" description="Helical" evidence="8">
    <location>
        <begin position="426"/>
        <end position="455"/>
    </location>
</feature>
<dbReference type="Gene3D" id="1.20.1250.20">
    <property type="entry name" value="MFS general substrate transporter like domains"/>
    <property type="match status" value="1"/>
</dbReference>
<evidence type="ECO:0000313" key="11">
    <source>
        <dbReference type="Proteomes" id="UP000223968"/>
    </source>
</evidence>
<dbReference type="Pfam" id="PF07690">
    <property type="entry name" value="MFS_1"/>
    <property type="match status" value="1"/>
</dbReference>
<dbReference type="OrthoDB" id="3437016at2759"/>
<name>A0A2B7WWU2_9EURO</name>
<feature type="transmembrane region" description="Helical" evidence="8">
    <location>
        <begin position="163"/>
        <end position="183"/>
    </location>
</feature>
<feature type="domain" description="Major facilitator superfamily (MFS) profile" evidence="9">
    <location>
        <begin position="73"/>
        <end position="562"/>
    </location>
</feature>
<evidence type="ECO:0000256" key="8">
    <source>
        <dbReference type="SAM" id="Phobius"/>
    </source>
</evidence>
<dbReference type="GO" id="GO:0012505">
    <property type="term" value="C:endomembrane system"/>
    <property type="evidence" value="ECO:0007669"/>
    <property type="project" value="UniProtKB-SubCell"/>
</dbReference>
<dbReference type="Gene3D" id="1.20.1720.10">
    <property type="entry name" value="Multidrug resistance protein D"/>
    <property type="match status" value="1"/>
</dbReference>
<evidence type="ECO:0000256" key="4">
    <source>
        <dbReference type="ARBA" id="ARBA00022692"/>
    </source>
</evidence>
<sequence length="564" mass="60738">MRNQTLASGSGSSEPSETSPLLGNTNGDSKPLPVERSIIEGQDEEAVGQNESDAAREAQYNGLPEAQKKLKYIVPAVSIGIFLSAADQTIIVSSYGKIGSELHALNLTSWIATSYFLTLTSFQPLYGRLSDIFGRKACLLFAYAVFGSGCMFCGLARNIQELIAARVFQGLGGGGMTTVVSIIMSDIVPLRDRGVWQGIINIVWASGSAIGAPLGGVLSDYVGWRWAFYVQGPMCLLAFISVAFTLHLPTQEKSHWKEKLRRIDFLGAIVLVGAVFAFLLGADRGSNVSWTMPITVVSLTLAIALFIAFLCVEVWVATEPFAPRHIIFERSLFACYACNFFSFAGYMGVLFYFPLFFQATEGVSATGAGVRLVPSIVAGVLGSLTAGVIMKKTGKYLWLTVLGYFFLTIGVAIVFLWSGIITRDTIGIIIGMVFSSLGNGISITTTLIALIACASPQDQAVATACSYLFRSLGSVIGLSFSSTIVQQSLRNGLRSALGDNKNIDKIVAGVRQSLDFINTLDPKTRDIVRNCYGNSTNHAFGLSIFIVFLSALSAFLVRERSLSR</sequence>
<dbReference type="PROSITE" id="PS50850">
    <property type="entry name" value="MFS"/>
    <property type="match status" value="1"/>
</dbReference>
<dbReference type="GO" id="GO:0000329">
    <property type="term" value="C:fungal-type vacuole membrane"/>
    <property type="evidence" value="ECO:0007669"/>
    <property type="project" value="TreeGrafter"/>
</dbReference>
<feature type="transmembrane region" description="Helical" evidence="8">
    <location>
        <begin position="107"/>
        <end position="126"/>
    </location>
</feature>
<dbReference type="GO" id="GO:0015174">
    <property type="term" value="F:basic amino acid transmembrane transporter activity"/>
    <property type="evidence" value="ECO:0007669"/>
    <property type="project" value="TreeGrafter"/>
</dbReference>
<evidence type="ECO:0000256" key="1">
    <source>
        <dbReference type="ARBA" id="ARBA00004127"/>
    </source>
</evidence>
<dbReference type="GO" id="GO:0046943">
    <property type="term" value="F:carboxylic acid transmembrane transporter activity"/>
    <property type="evidence" value="ECO:0007669"/>
    <property type="project" value="UniProtKB-ARBA"/>
</dbReference>
<dbReference type="InterPro" id="IPR020846">
    <property type="entry name" value="MFS_dom"/>
</dbReference>